<dbReference type="FunFam" id="2.60.40.60:FF:000232">
    <property type="entry name" value="Neural-cadherin"/>
    <property type="match status" value="1"/>
</dbReference>
<dbReference type="InterPro" id="IPR015919">
    <property type="entry name" value="Cadherin-like_sf"/>
</dbReference>
<evidence type="ECO:0000313" key="11">
    <source>
        <dbReference type="Proteomes" id="UP001152759"/>
    </source>
</evidence>
<dbReference type="GO" id="GO:0060429">
    <property type="term" value="P:epithelium development"/>
    <property type="evidence" value="ECO:0007669"/>
    <property type="project" value="UniProtKB-ARBA"/>
</dbReference>
<feature type="domain" description="Cadherin" evidence="9">
    <location>
        <begin position="883"/>
        <end position="988"/>
    </location>
</feature>
<dbReference type="FunFam" id="2.60.40.60:FF:000275">
    <property type="entry name" value="Si:dkey-30k22.7"/>
    <property type="match status" value="1"/>
</dbReference>
<sequence length="1299" mass="142957">MLLDGSCVNPVYYATVSSGAVSGVLSVTPEKIQAVDMDSINAPILYSFVNGTPASFKDYFLIDPQTGTVKQTRAVDTSITKKFQLTIKAEEVSETKRFAVAKLIVTVKPVDSNPPQIKASDAEGFVDENAPKGTQVINSEDIPIKLTVSDPDLGPEDPKPFYIFELTTNSFTIDEDGFLVVNEENLDRDPPNPGKFRFQVVAREKSGNAASAPLSLTVNLNDVNDNAPRLPMISPVSVQAGEAHRQIVQVIATDVDEGKNAELTYNIYHVSNTGLNKFKIDPHTGVVETTGKLTAGEQYSITVQATDSGGKSSQTIVEVTVVPGPNTRSPVFQQFVYDVVVSEGAAINSTVTTINAVDPENDPVMYSIVSGNDLRQFAIGEKTGVVSVIRKLDREDLTRYQLLVKAEDEGGLSSTATINIRVSDINDKNPEFQDTPYEFSIKEGRSEVKVGQVKATDADEGQNAVVYYSLPDDIPFSIQEEDGVITTTEPLDYEKQQVYRFVVTARDGAPDPRLATATVTVSVLDVEDEEPIFHLTTYEAKVPENVPDFRVAQVKADDADTKKRVTYVIKQGPTEFFSIDPKTGIIRTTRGLDYERENQHILIVGTMENSGNTPGATTRVIVNVEDRNDIPPVFLNASPTINLDDNVEIGTKVGSLQATDSDATAPGNKVRYELVGRGKALKYFHIDPDLGILEVKDDLRKEKESQFQVDVKAYDLGEPQLSTITSVPVFIRHATTVPPETGLGFSDDFYTVQIPENSPPKTLIKTLTIINSRNQNAPIPLECTLASKNYSDLFYVQVTEDRNCELHLNEGKLDHELRNEYQLSIRLDSLSGYIAPSHSETKVKVQVTDINDNIPEFVYPSTSRRFHKKAYFGAISRDVKEVGLPVLQIKATDKDSGKFGQVTYSFVFDESGVGKYFSIDESSGLITNIGTFEKIDKGALPFRLIVEAKDNPGADSQDFNRARTQVVINLIEEKHKLILVVDDARPDSVKGAEENVINVLEDHSNLMIGVEKVGPRQNLGSDNMTIMSDPGGSDLWFYAINPDTETILERNSSRLMRSVLEPEVVSKITFDVSGNLTATASGIHPPLVVAQPKAAVVAAQWEVLPYGLIIIAALILVLGSAGIVYICVSWARYKAYKERMARMYHIPKYDPVFVEPNLKEYETQVLQMSVPVDDNDSYNDLQLDFSHKNHSFNLDNVGYITKENGGTSPVSSDGATTARASSIVRDFHHNGNNTLNKNHLGGHNNIGYDRSSDHPGSLNGHLNVSATNENVLFKEKKDYSQMGFNYLIDRSPVETTTEL</sequence>
<dbReference type="GO" id="GO:0005886">
    <property type="term" value="C:plasma membrane"/>
    <property type="evidence" value="ECO:0007669"/>
    <property type="project" value="UniProtKB-SubCell"/>
</dbReference>
<dbReference type="SUPFAM" id="SSF49313">
    <property type="entry name" value="Cadherin-like"/>
    <property type="match status" value="9"/>
</dbReference>
<dbReference type="PANTHER" id="PTHR24026:SF126">
    <property type="entry name" value="PROTOCADHERIN FAT 4"/>
    <property type="match status" value="1"/>
</dbReference>
<dbReference type="GO" id="GO:0007156">
    <property type="term" value="P:homophilic cell adhesion via plasma membrane adhesion molecules"/>
    <property type="evidence" value="ECO:0007669"/>
    <property type="project" value="InterPro"/>
</dbReference>
<dbReference type="InterPro" id="IPR020894">
    <property type="entry name" value="Cadherin_CS"/>
</dbReference>
<protein>
    <recommendedName>
        <fullName evidence="9">Cadherin domain-containing protein</fullName>
    </recommendedName>
</protein>
<feature type="domain" description="Cadherin" evidence="9">
    <location>
        <begin position="333"/>
        <end position="432"/>
    </location>
</feature>
<keyword evidence="6 8" id="KW-0472">Membrane</keyword>
<dbReference type="Gene3D" id="2.60.40.60">
    <property type="entry name" value="Cadherins"/>
    <property type="match status" value="9"/>
</dbReference>
<feature type="domain" description="Cadherin" evidence="9">
    <location>
        <begin position="746"/>
        <end position="857"/>
    </location>
</feature>
<dbReference type="PROSITE" id="PS50268">
    <property type="entry name" value="CADHERIN_2"/>
    <property type="match status" value="9"/>
</dbReference>
<dbReference type="FunFam" id="2.60.40.60:FF:000315">
    <property type="entry name" value="CaDHerin family"/>
    <property type="match status" value="1"/>
</dbReference>
<evidence type="ECO:0000256" key="1">
    <source>
        <dbReference type="ARBA" id="ARBA00004370"/>
    </source>
</evidence>
<keyword evidence="2 8" id="KW-0812">Transmembrane</keyword>
<dbReference type="PROSITE" id="PS00232">
    <property type="entry name" value="CADHERIN_1"/>
    <property type="match status" value="2"/>
</dbReference>
<dbReference type="PRINTS" id="PR00205">
    <property type="entry name" value="CADHERIN"/>
</dbReference>
<evidence type="ECO:0000259" key="9">
    <source>
        <dbReference type="PROSITE" id="PS50268"/>
    </source>
</evidence>
<dbReference type="EMBL" id="OU963867">
    <property type="protein sequence ID" value="CAH0392597.1"/>
    <property type="molecule type" value="Genomic_DNA"/>
</dbReference>
<dbReference type="Pfam" id="PF00028">
    <property type="entry name" value="Cadherin"/>
    <property type="match status" value="6"/>
</dbReference>
<evidence type="ECO:0000256" key="2">
    <source>
        <dbReference type="ARBA" id="ARBA00022692"/>
    </source>
</evidence>
<dbReference type="PANTHER" id="PTHR24026">
    <property type="entry name" value="FAT ATYPICAL CADHERIN-RELATED"/>
    <property type="match status" value="1"/>
</dbReference>
<dbReference type="Proteomes" id="UP001152759">
    <property type="component" value="Chromosome 6"/>
</dbReference>
<proteinExistence type="predicted"/>
<feature type="domain" description="Cadherin" evidence="9">
    <location>
        <begin position="8"/>
        <end position="117"/>
    </location>
</feature>
<dbReference type="InterPro" id="IPR002126">
    <property type="entry name" value="Cadherin-like_dom"/>
</dbReference>
<evidence type="ECO:0000256" key="3">
    <source>
        <dbReference type="ARBA" id="ARBA00022737"/>
    </source>
</evidence>
<evidence type="ECO:0000256" key="7">
    <source>
        <dbReference type="PROSITE-ProRule" id="PRU00043"/>
    </source>
</evidence>
<gene>
    <name evidence="10" type="ORF">BEMITA_LOCUS11098</name>
</gene>
<evidence type="ECO:0000256" key="5">
    <source>
        <dbReference type="ARBA" id="ARBA00022989"/>
    </source>
</evidence>
<feature type="transmembrane region" description="Helical" evidence="8">
    <location>
        <begin position="1106"/>
        <end position="1133"/>
    </location>
</feature>
<name>A0A9P0AKS8_BEMTA</name>
<reference evidence="10" key="1">
    <citation type="submission" date="2021-12" db="EMBL/GenBank/DDBJ databases">
        <authorList>
            <person name="King R."/>
        </authorList>
    </citation>
    <scope>NUCLEOTIDE SEQUENCE</scope>
</reference>
<feature type="domain" description="Cadherin" evidence="9">
    <location>
        <begin position="126"/>
        <end position="230"/>
    </location>
</feature>
<keyword evidence="5 8" id="KW-1133">Transmembrane helix</keyword>
<dbReference type="GO" id="GO:0009653">
    <property type="term" value="P:anatomical structure morphogenesis"/>
    <property type="evidence" value="ECO:0007669"/>
    <property type="project" value="UniProtKB-ARBA"/>
</dbReference>
<feature type="domain" description="Cadherin" evidence="9">
    <location>
        <begin position="433"/>
        <end position="533"/>
    </location>
</feature>
<dbReference type="SMART" id="SM00112">
    <property type="entry name" value="CA"/>
    <property type="match status" value="9"/>
</dbReference>
<dbReference type="FunFam" id="2.60.40.60:FF:000381">
    <property type="entry name" value="Protocadherin 15"/>
    <property type="match status" value="1"/>
</dbReference>
<dbReference type="FunFam" id="2.60.40.60:FF:000363">
    <property type="entry name" value="Dachsous cadherin-related 1a"/>
    <property type="match status" value="1"/>
</dbReference>
<evidence type="ECO:0000256" key="6">
    <source>
        <dbReference type="ARBA" id="ARBA00023136"/>
    </source>
</evidence>
<organism evidence="10 11">
    <name type="scientific">Bemisia tabaci</name>
    <name type="common">Sweetpotato whitefly</name>
    <name type="synonym">Aleurodes tabaci</name>
    <dbReference type="NCBI Taxonomy" id="7038"/>
    <lineage>
        <taxon>Eukaryota</taxon>
        <taxon>Metazoa</taxon>
        <taxon>Ecdysozoa</taxon>
        <taxon>Arthropoda</taxon>
        <taxon>Hexapoda</taxon>
        <taxon>Insecta</taxon>
        <taxon>Pterygota</taxon>
        <taxon>Neoptera</taxon>
        <taxon>Paraneoptera</taxon>
        <taxon>Hemiptera</taxon>
        <taxon>Sternorrhyncha</taxon>
        <taxon>Aleyrodoidea</taxon>
        <taxon>Aleyrodidae</taxon>
        <taxon>Aleyrodinae</taxon>
        <taxon>Bemisia</taxon>
    </lineage>
</organism>
<feature type="domain" description="Cadherin" evidence="9">
    <location>
        <begin position="534"/>
        <end position="634"/>
    </location>
</feature>
<evidence type="ECO:0000256" key="4">
    <source>
        <dbReference type="ARBA" id="ARBA00022837"/>
    </source>
</evidence>
<keyword evidence="11" id="KW-1185">Reference proteome</keyword>
<comment type="subcellular location">
    <subcellularLocation>
        <location evidence="1">Membrane</location>
    </subcellularLocation>
</comment>
<keyword evidence="4 7" id="KW-0106">Calcium</keyword>
<evidence type="ECO:0000313" key="10">
    <source>
        <dbReference type="EMBL" id="CAH0392597.1"/>
    </source>
</evidence>
<dbReference type="GO" id="GO:0005509">
    <property type="term" value="F:calcium ion binding"/>
    <property type="evidence" value="ECO:0007669"/>
    <property type="project" value="UniProtKB-UniRule"/>
</dbReference>
<dbReference type="CDD" id="cd11304">
    <property type="entry name" value="Cadherin_repeat"/>
    <property type="match status" value="9"/>
</dbReference>
<feature type="domain" description="Cadherin" evidence="9">
    <location>
        <begin position="247"/>
        <end position="332"/>
    </location>
</feature>
<feature type="domain" description="Cadherin" evidence="9">
    <location>
        <begin position="635"/>
        <end position="741"/>
    </location>
</feature>
<keyword evidence="3" id="KW-0677">Repeat</keyword>
<evidence type="ECO:0000256" key="8">
    <source>
        <dbReference type="SAM" id="Phobius"/>
    </source>
</evidence>
<accession>A0A9P0AKS8</accession>
<dbReference type="FunFam" id="2.60.40.60:FF:000020">
    <property type="entry name" value="Dachsous cadherin-related 1b"/>
    <property type="match status" value="1"/>
</dbReference>